<accession>A0A366XVU1</accession>
<dbReference type="Gene3D" id="3.40.930.10">
    <property type="entry name" value="Mannitol-specific EII, Chain A"/>
    <property type="match status" value="1"/>
</dbReference>
<evidence type="ECO:0000259" key="1">
    <source>
        <dbReference type="PROSITE" id="PS51094"/>
    </source>
</evidence>
<protein>
    <recommendedName>
        <fullName evidence="1">PTS EIIA type-2 domain-containing protein</fullName>
    </recommendedName>
</protein>
<comment type="caution">
    <text evidence="2">The sequence shown here is derived from an EMBL/GenBank/DDBJ whole genome shotgun (WGS) entry which is preliminary data.</text>
</comment>
<sequence length="124" mass="13804">MVHYVIATVACRSCLEGISSGTGIANNMIEKVFQNKTHDLYELAKTNSLVAQDVFHWDALDEQDVTFVIMLEIPAAEGGTTHLQILSALSGKLMDEDFRNHLMNANQKETILNLLDELVVQKTN</sequence>
<proteinExistence type="predicted"/>
<feature type="domain" description="PTS EIIA type-2" evidence="1">
    <location>
        <begin position="1"/>
        <end position="118"/>
    </location>
</feature>
<name>A0A366XVU1_9BACI</name>
<reference evidence="2 3" key="1">
    <citation type="submission" date="2018-07" db="EMBL/GenBank/DDBJ databases">
        <title>Lottiidibacillus patelloidae gen. nov., sp. nov., isolated from the intestinal tract of a marine limpet and the reclassification of B. taeanensis BH030017T, B. algicola KMM 3737T and B. hwajinpoensis SW-72T as genus Lottiidibacillus.</title>
        <authorList>
            <person name="Liu R."/>
            <person name="Huang Z."/>
        </authorList>
    </citation>
    <scope>NUCLEOTIDE SEQUENCE [LARGE SCALE GENOMIC DNA]</scope>
    <source>
        <strain evidence="2 3">BH030017</strain>
    </source>
</reference>
<dbReference type="PROSITE" id="PS51094">
    <property type="entry name" value="PTS_EIIA_TYPE_2"/>
    <property type="match status" value="1"/>
</dbReference>
<dbReference type="EMBL" id="QOCW01000015">
    <property type="protein sequence ID" value="RBW68869.1"/>
    <property type="molecule type" value="Genomic_DNA"/>
</dbReference>
<dbReference type="InterPro" id="IPR002178">
    <property type="entry name" value="PTS_EIIA_type-2_dom"/>
</dbReference>
<gene>
    <name evidence="2" type="ORF">DS031_14120</name>
</gene>
<dbReference type="AlphaFoldDB" id="A0A366XVU1"/>
<keyword evidence="3" id="KW-1185">Reference proteome</keyword>
<dbReference type="Pfam" id="PF00359">
    <property type="entry name" value="PTS_EIIA_2"/>
    <property type="match status" value="1"/>
</dbReference>
<dbReference type="SUPFAM" id="SSF55804">
    <property type="entry name" value="Phoshotransferase/anion transport protein"/>
    <property type="match status" value="1"/>
</dbReference>
<dbReference type="Proteomes" id="UP000253314">
    <property type="component" value="Unassembled WGS sequence"/>
</dbReference>
<organism evidence="2 3">
    <name type="scientific">Bacillus taeanensis</name>
    <dbReference type="NCBI Taxonomy" id="273032"/>
    <lineage>
        <taxon>Bacteria</taxon>
        <taxon>Bacillati</taxon>
        <taxon>Bacillota</taxon>
        <taxon>Bacilli</taxon>
        <taxon>Bacillales</taxon>
        <taxon>Bacillaceae</taxon>
        <taxon>Bacillus</taxon>
    </lineage>
</organism>
<evidence type="ECO:0000313" key="3">
    <source>
        <dbReference type="Proteomes" id="UP000253314"/>
    </source>
</evidence>
<dbReference type="InterPro" id="IPR016152">
    <property type="entry name" value="PTrfase/Anion_transptr"/>
</dbReference>
<evidence type="ECO:0000313" key="2">
    <source>
        <dbReference type="EMBL" id="RBW68869.1"/>
    </source>
</evidence>
<dbReference type="OrthoDB" id="95460at2"/>